<protein>
    <submittedName>
        <fullName evidence="2">Lipooligosaccharide glycosyl transferase G</fullName>
    </submittedName>
</protein>
<organism evidence="2 3">
    <name type="scientific">Neisseria meningitidis</name>
    <dbReference type="NCBI Taxonomy" id="487"/>
    <lineage>
        <taxon>Bacteria</taxon>
        <taxon>Pseudomonadati</taxon>
        <taxon>Pseudomonadota</taxon>
        <taxon>Betaproteobacteria</taxon>
        <taxon>Neisseriales</taxon>
        <taxon>Neisseriaceae</taxon>
        <taxon>Neisseria</taxon>
    </lineage>
</organism>
<sequence>MPSEAHQRLQTALPQQTATVFRHTAHYPVPSRTKIPPRQARDATIKEQ</sequence>
<dbReference type="AlphaFoldDB" id="X5EGI8"/>
<dbReference type="Proteomes" id="UP000023582">
    <property type="component" value="Chromosome"/>
</dbReference>
<feature type="region of interest" description="Disordered" evidence="1">
    <location>
        <begin position="24"/>
        <end position="48"/>
    </location>
</feature>
<accession>X5EGI8</accession>
<name>X5EGI8_NEIME</name>
<keyword evidence="2" id="KW-0808">Transferase</keyword>
<evidence type="ECO:0000313" key="3">
    <source>
        <dbReference type="Proteomes" id="UP000023582"/>
    </source>
</evidence>
<reference evidence="3" key="2">
    <citation type="submission" date="2014-02" db="EMBL/GenBank/DDBJ databases">
        <title>Complete Genome Sequence of Neisseria meningitides, serogroup A strain 510612.</title>
        <authorList>
            <person name="Zhang X."/>
            <person name="Zhang Y."/>
            <person name="Yang J."/>
            <person name="Zhu Y."/>
            <person name="Jin Q."/>
        </authorList>
    </citation>
    <scope>NUCLEOTIDE SEQUENCE</scope>
    <source>
        <strain evidence="3">NMA510612</strain>
    </source>
</reference>
<dbReference type="EMBL" id="CP007524">
    <property type="protein sequence ID" value="AHW74750.1"/>
    <property type="molecule type" value="Genomic_DNA"/>
</dbReference>
<dbReference type="KEGG" id="nmx:NMA510612_0440"/>
<dbReference type="GO" id="GO:0016740">
    <property type="term" value="F:transferase activity"/>
    <property type="evidence" value="ECO:0007669"/>
    <property type="project" value="UniProtKB-KW"/>
</dbReference>
<evidence type="ECO:0000256" key="1">
    <source>
        <dbReference type="SAM" id="MobiDB-lite"/>
    </source>
</evidence>
<feature type="compositionally biased region" description="Basic and acidic residues" evidence="1">
    <location>
        <begin position="39"/>
        <end position="48"/>
    </location>
</feature>
<dbReference type="RefSeq" id="WP_158434995.1">
    <property type="nucleotide sequence ID" value="NZ_CP007524.1"/>
</dbReference>
<dbReference type="PATRIC" id="fig|487.517.peg.440"/>
<proteinExistence type="predicted"/>
<evidence type="ECO:0000313" key="2">
    <source>
        <dbReference type="EMBL" id="AHW74750.1"/>
    </source>
</evidence>
<gene>
    <name evidence="2" type="ORF">NMA510612_0440</name>
</gene>
<reference evidence="2 3" key="1">
    <citation type="journal article" date="2014" name="Genome Announc.">
        <title>Complete Genome Sequence of Neisseria meningitidis Serogroup A Strain NMA510612, Isolated from a Patient with Bacterial Meningitis in China.</title>
        <authorList>
            <person name="Zhang Y."/>
            <person name="Yang J."/>
            <person name="Xu L."/>
            <person name="Zhu Y."/>
            <person name="Liu B."/>
            <person name="Shao Z."/>
            <person name="Zhang X."/>
            <person name="Jin Q."/>
        </authorList>
    </citation>
    <scope>NUCLEOTIDE SEQUENCE [LARGE SCALE GENOMIC DNA]</scope>
    <source>
        <strain evidence="3">NMA510612</strain>
    </source>
</reference>